<name>A0A1N7J885_9BACI</name>
<protein>
    <submittedName>
        <fullName evidence="1">Uncharacterized protein</fullName>
    </submittedName>
</protein>
<evidence type="ECO:0000313" key="2">
    <source>
        <dbReference type="Proteomes" id="UP000187608"/>
    </source>
</evidence>
<accession>A0A1N7J885</accession>
<organism evidence="1 2">
    <name type="scientific">Salimicrobium flavidum</name>
    <dbReference type="NCBI Taxonomy" id="570947"/>
    <lineage>
        <taxon>Bacteria</taxon>
        <taxon>Bacillati</taxon>
        <taxon>Bacillota</taxon>
        <taxon>Bacilli</taxon>
        <taxon>Bacillales</taxon>
        <taxon>Bacillaceae</taxon>
        <taxon>Salimicrobium</taxon>
    </lineage>
</organism>
<dbReference type="Proteomes" id="UP000187608">
    <property type="component" value="Unassembled WGS sequence"/>
</dbReference>
<dbReference type="EMBL" id="FTOC01000004">
    <property type="protein sequence ID" value="SIS45529.1"/>
    <property type="molecule type" value="Genomic_DNA"/>
</dbReference>
<evidence type="ECO:0000313" key="1">
    <source>
        <dbReference type="EMBL" id="SIS45529.1"/>
    </source>
</evidence>
<dbReference type="OrthoDB" id="9840952at2"/>
<keyword evidence="2" id="KW-1185">Reference proteome</keyword>
<proteinExistence type="predicted"/>
<dbReference type="AlphaFoldDB" id="A0A1N7J885"/>
<dbReference type="RefSeq" id="WP_076558298.1">
    <property type="nucleotide sequence ID" value="NZ_FTOC01000004.1"/>
</dbReference>
<gene>
    <name evidence="1" type="ORF">SAMN05421687_104123</name>
</gene>
<reference evidence="2" key="1">
    <citation type="submission" date="2017-01" db="EMBL/GenBank/DDBJ databases">
        <authorList>
            <person name="Varghese N."/>
            <person name="Submissions S."/>
        </authorList>
    </citation>
    <scope>NUCLEOTIDE SEQUENCE [LARGE SCALE GENOMIC DNA]</scope>
    <source>
        <strain evidence="2">DSM 23127</strain>
    </source>
</reference>
<sequence length="171" mass="19357">MKKWRIAAFLLLAVSIALGIFAFQAERETKTIEKDLILHYTFSHHKMTEMLGRVVDSFDEEEKLNENLHLTDKHLDKLSDVTGNATPIGKHAAIPINFEVYFASPVSSALQEMKNNDRISESTKAELKSFYDQVSAIDEELEQLHIENAGAEALRQELRTINDELELGSPT</sequence>